<comment type="similarity">
    <text evidence="3">Belongs to the HAD-like hydrolase superfamily. CbbY/CbbZ/Gph/YieH family.</text>
</comment>
<dbReference type="SUPFAM" id="SSF56784">
    <property type="entry name" value="HAD-like"/>
    <property type="match status" value="1"/>
</dbReference>
<dbReference type="InterPro" id="IPR036412">
    <property type="entry name" value="HAD-like_sf"/>
</dbReference>
<evidence type="ECO:0000256" key="1">
    <source>
        <dbReference type="ARBA" id="ARBA00000830"/>
    </source>
</evidence>
<proteinExistence type="inferred from homology"/>
<dbReference type="EMBL" id="AP023213">
    <property type="protein sequence ID" value="BCG46679.1"/>
    <property type="molecule type" value="Genomic_DNA"/>
</dbReference>
<gene>
    <name evidence="5" type="ORF">GEOBRER4_14290</name>
</gene>
<organism evidence="5 6">
    <name type="scientific">Citrifermentans bremense</name>
    <dbReference type="NCBI Taxonomy" id="60035"/>
    <lineage>
        <taxon>Bacteria</taxon>
        <taxon>Pseudomonadati</taxon>
        <taxon>Thermodesulfobacteriota</taxon>
        <taxon>Desulfuromonadia</taxon>
        <taxon>Geobacterales</taxon>
        <taxon>Geobacteraceae</taxon>
        <taxon>Citrifermentans</taxon>
    </lineage>
</organism>
<dbReference type="SFLD" id="SFLDS00003">
    <property type="entry name" value="Haloacid_Dehalogenase"/>
    <property type="match status" value="1"/>
</dbReference>
<dbReference type="GO" id="GO:0006281">
    <property type="term" value="P:DNA repair"/>
    <property type="evidence" value="ECO:0007669"/>
    <property type="project" value="TreeGrafter"/>
</dbReference>
<dbReference type="InterPro" id="IPR050155">
    <property type="entry name" value="HAD-like_hydrolase_sf"/>
</dbReference>
<dbReference type="GO" id="GO:0005829">
    <property type="term" value="C:cytosol"/>
    <property type="evidence" value="ECO:0007669"/>
    <property type="project" value="TreeGrafter"/>
</dbReference>
<dbReference type="EC" id="3.1.3.18" evidence="4"/>
<dbReference type="PANTHER" id="PTHR43434">
    <property type="entry name" value="PHOSPHOGLYCOLATE PHOSPHATASE"/>
    <property type="match status" value="1"/>
</dbReference>
<name>A0A6S6LZC7_9BACT</name>
<reference evidence="5 6" key="1">
    <citation type="submission" date="2020-06" db="EMBL/GenBank/DDBJ databases">
        <title>Interaction of electrochemicaly active bacteria, Geobacter bremensis R4 on different carbon anode.</title>
        <authorList>
            <person name="Meng L."/>
            <person name="Yoshida N."/>
        </authorList>
    </citation>
    <scope>NUCLEOTIDE SEQUENCE [LARGE SCALE GENOMIC DNA]</scope>
    <source>
        <strain evidence="5 6">R4</strain>
    </source>
</reference>
<evidence type="ECO:0000256" key="3">
    <source>
        <dbReference type="ARBA" id="ARBA00006171"/>
    </source>
</evidence>
<sequence length="215" mass="23950">MGDGAVTSPLPRPESLKAIVFDLDGTLYRDDRLGEEVSQSAIRYVAALRQVGMAEAEAMLQRARAKSGDGGTLSRAVVALGGNLPEMHRRFALDIHPEELLKKDERVPKLLKLLATRFQLYLYTNNNRDLSGRIMAQLGVTGLFRDIFTIEDYWLPKPDPKLITDILTKIDAKPAEALFVGDRYEVDLSVPKSIGCPVFETKTVEELLTLEQLAH</sequence>
<dbReference type="KEGG" id="gbn:GEOBRER4_14290"/>
<evidence type="ECO:0000313" key="6">
    <source>
        <dbReference type="Proteomes" id="UP000515472"/>
    </source>
</evidence>
<dbReference type="PANTHER" id="PTHR43434:SF1">
    <property type="entry name" value="PHOSPHOGLYCOLATE PHOSPHATASE"/>
    <property type="match status" value="1"/>
</dbReference>
<protein>
    <recommendedName>
        <fullName evidence="4">phosphoglycolate phosphatase</fullName>
        <ecNumber evidence="4">3.1.3.18</ecNumber>
    </recommendedName>
</protein>
<evidence type="ECO:0000256" key="2">
    <source>
        <dbReference type="ARBA" id="ARBA00004818"/>
    </source>
</evidence>
<evidence type="ECO:0000313" key="5">
    <source>
        <dbReference type="EMBL" id="BCG46679.1"/>
    </source>
</evidence>
<evidence type="ECO:0000256" key="4">
    <source>
        <dbReference type="ARBA" id="ARBA00013078"/>
    </source>
</evidence>
<dbReference type="Gene3D" id="3.40.50.1000">
    <property type="entry name" value="HAD superfamily/HAD-like"/>
    <property type="match status" value="1"/>
</dbReference>
<dbReference type="AlphaFoldDB" id="A0A6S6LZC7"/>
<dbReference type="Proteomes" id="UP000515472">
    <property type="component" value="Chromosome"/>
</dbReference>
<dbReference type="InterPro" id="IPR006439">
    <property type="entry name" value="HAD-SF_hydro_IA"/>
</dbReference>
<comment type="catalytic activity">
    <reaction evidence="1">
        <text>2-phosphoglycolate + H2O = glycolate + phosphate</text>
        <dbReference type="Rhea" id="RHEA:14369"/>
        <dbReference type="ChEBI" id="CHEBI:15377"/>
        <dbReference type="ChEBI" id="CHEBI:29805"/>
        <dbReference type="ChEBI" id="CHEBI:43474"/>
        <dbReference type="ChEBI" id="CHEBI:58033"/>
        <dbReference type="EC" id="3.1.3.18"/>
    </reaction>
</comment>
<dbReference type="SFLD" id="SFLDG01129">
    <property type="entry name" value="C1.5:_HAD__Beta-PGM__Phosphata"/>
    <property type="match status" value="1"/>
</dbReference>
<dbReference type="PRINTS" id="PR00413">
    <property type="entry name" value="HADHALOGNASE"/>
</dbReference>
<comment type="pathway">
    <text evidence="2">Organic acid metabolism; glycolate biosynthesis; glycolate from 2-phosphoglycolate: step 1/1.</text>
</comment>
<keyword evidence="6" id="KW-1185">Reference proteome</keyword>
<dbReference type="GO" id="GO:0008967">
    <property type="term" value="F:phosphoglycolate phosphatase activity"/>
    <property type="evidence" value="ECO:0007669"/>
    <property type="project" value="UniProtKB-EC"/>
</dbReference>
<dbReference type="Gene3D" id="1.10.150.520">
    <property type="match status" value="1"/>
</dbReference>
<dbReference type="Pfam" id="PF00702">
    <property type="entry name" value="Hydrolase"/>
    <property type="match status" value="1"/>
</dbReference>
<accession>A0A6S6LZC7</accession>
<dbReference type="InterPro" id="IPR023214">
    <property type="entry name" value="HAD_sf"/>
</dbReference>